<dbReference type="AlphaFoldDB" id="A0A813HCS8"/>
<sequence length="216" mass="23865">MEFGDVFVAKESMVYLGGLLSADARSEHELSRRIGLATADFKALSRVWSHSILSCARKLQIFGACVVTVLLYGLKTVWLNAASRRRLDGFYVRCLRRILRIPASFYSRVSNLTVLDKASTAPLSQQLLLQQVSYFGKLALRVNGPARDSVFTPGTISMAEQVGTRPRGRPRNSWGEQVLKHAILAASGAEQLRQMLAPGASFSAWKLQVGTYSPQF</sequence>
<evidence type="ECO:0000313" key="1">
    <source>
        <dbReference type="EMBL" id="CAE8635338.1"/>
    </source>
</evidence>
<dbReference type="PANTHER" id="PTHR47027">
    <property type="entry name" value="REVERSE TRANSCRIPTASE DOMAIN-CONTAINING PROTEIN"/>
    <property type="match status" value="1"/>
</dbReference>
<accession>A0A813HCS8</accession>
<gene>
    <name evidence="1" type="ORF">PGLA1383_LOCUS50934</name>
</gene>
<dbReference type="Proteomes" id="UP000654075">
    <property type="component" value="Unassembled WGS sequence"/>
</dbReference>
<name>A0A813HCS8_POLGL</name>
<organism evidence="1 2">
    <name type="scientific">Polarella glacialis</name>
    <name type="common">Dinoflagellate</name>
    <dbReference type="NCBI Taxonomy" id="89957"/>
    <lineage>
        <taxon>Eukaryota</taxon>
        <taxon>Sar</taxon>
        <taxon>Alveolata</taxon>
        <taxon>Dinophyceae</taxon>
        <taxon>Suessiales</taxon>
        <taxon>Suessiaceae</taxon>
        <taxon>Polarella</taxon>
    </lineage>
</organism>
<reference evidence="1" key="1">
    <citation type="submission" date="2021-02" db="EMBL/GenBank/DDBJ databases">
        <authorList>
            <person name="Dougan E. K."/>
            <person name="Rhodes N."/>
            <person name="Thang M."/>
            <person name="Chan C."/>
        </authorList>
    </citation>
    <scope>NUCLEOTIDE SEQUENCE</scope>
</reference>
<evidence type="ECO:0000313" key="2">
    <source>
        <dbReference type="Proteomes" id="UP000654075"/>
    </source>
</evidence>
<dbReference type="EMBL" id="CAJNNV010031270">
    <property type="protein sequence ID" value="CAE8635338.1"/>
    <property type="molecule type" value="Genomic_DNA"/>
</dbReference>
<comment type="caution">
    <text evidence="1">The sequence shown here is derived from an EMBL/GenBank/DDBJ whole genome shotgun (WGS) entry which is preliminary data.</text>
</comment>
<protein>
    <submittedName>
        <fullName evidence="1">Uncharacterized protein</fullName>
    </submittedName>
</protein>
<dbReference type="PANTHER" id="PTHR47027:SF20">
    <property type="entry name" value="REVERSE TRANSCRIPTASE-LIKE PROTEIN WITH RNA-DIRECTED DNA POLYMERASE DOMAIN"/>
    <property type="match status" value="1"/>
</dbReference>
<keyword evidence="2" id="KW-1185">Reference proteome</keyword>
<dbReference type="OrthoDB" id="410404at2759"/>
<proteinExistence type="predicted"/>